<dbReference type="EMBL" id="VOSB01000004">
    <property type="protein sequence ID" value="TXE19425.1"/>
    <property type="molecule type" value="Genomic_DNA"/>
</dbReference>
<comment type="caution">
    <text evidence="3">The sequence shown here is derived from an EMBL/GenBank/DDBJ whole genome shotgun (WGS) entry which is preliminary data.</text>
</comment>
<evidence type="ECO:0000256" key="2">
    <source>
        <dbReference type="SAM" id="Phobius"/>
    </source>
</evidence>
<accession>A0A5C7BET9</accession>
<name>A0A5C7BET9_9FLAO</name>
<sequence>MNFVEKHKAVLFTSLITGTIVLGMFNFSLTQKSELITESFYEIEPQTEEELKVLQELKALEAMKQANTNEASNEDESFKEMMRNFKSMSNAPTHEEQTQEDDALEDSSQTPEDVLTSALSSQSSKQYALNEKERERFNKTNDVLAMHTAKEPDKKTLSNSNSSVSFSLKNRQKVRLPPPVYLCETGGKIVVNITVNSKGQVTDPYINSSSSSDNQCLIDTALEYAQNAIFTDANRKSQIGSITYYFKGK</sequence>
<keyword evidence="2" id="KW-0812">Transmembrane</keyword>
<evidence type="ECO:0008006" key="5">
    <source>
        <dbReference type="Google" id="ProtNLM"/>
    </source>
</evidence>
<dbReference type="STRING" id="1123037.GCA_000425305_03136"/>
<feature type="transmembrane region" description="Helical" evidence="2">
    <location>
        <begin position="9"/>
        <end position="29"/>
    </location>
</feature>
<feature type="compositionally biased region" description="Polar residues" evidence="1">
    <location>
        <begin position="106"/>
        <end position="127"/>
    </location>
</feature>
<keyword evidence="2" id="KW-1133">Transmembrane helix</keyword>
<evidence type="ECO:0000313" key="4">
    <source>
        <dbReference type="Proteomes" id="UP000321938"/>
    </source>
</evidence>
<protein>
    <recommendedName>
        <fullName evidence="5">Energy transducer TonB</fullName>
    </recommendedName>
</protein>
<dbReference type="Proteomes" id="UP000321938">
    <property type="component" value="Unassembled WGS sequence"/>
</dbReference>
<gene>
    <name evidence="3" type="ORF">ES692_03855</name>
</gene>
<proteinExistence type="predicted"/>
<dbReference type="RefSeq" id="WP_147231155.1">
    <property type="nucleotide sequence ID" value="NZ_VOSB01000004.1"/>
</dbReference>
<feature type="region of interest" description="Disordered" evidence="1">
    <location>
        <begin position="90"/>
        <end position="134"/>
    </location>
</feature>
<keyword evidence="4" id="KW-1185">Reference proteome</keyword>
<evidence type="ECO:0000256" key="1">
    <source>
        <dbReference type="SAM" id="MobiDB-lite"/>
    </source>
</evidence>
<dbReference type="AlphaFoldDB" id="A0A5C7BET9"/>
<evidence type="ECO:0000313" key="3">
    <source>
        <dbReference type="EMBL" id="TXE19425.1"/>
    </source>
</evidence>
<organism evidence="3 4">
    <name type="scientific">Psychroserpens burtonensis</name>
    <dbReference type="NCBI Taxonomy" id="49278"/>
    <lineage>
        <taxon>Bacteria</taxon>
        <taxon>Pseudomonadati</taxon>
        <taxon>Bacteroidota</taxon>
        <taxon>Flavobacteriia</taxon>
        <taxon>Flavobacteriales</taxon>
        <taxon>Flavobacteriaceae</taxon>
        <taxon>Psychroserpens</taxon>
    </lineage>
</organism>
<dbReference type="OrthoDB" id="9786892at2"/>
<reference evidence="3 4" key="1">
    <citation type="submission" date="2019-08" db="EMBL/GenBank/DDBJ databases">
        <title>Genome of Psychroserpens burtonensis ACAM 167.</title>
        <authorList>
            <person name="Bowman J.P."/>
        </authorList>
    </citation>
    <scope>NUCLEOTIDE SEQUENCE [LARGE SCALE GENOMIC DNA]</scope>
    <source>
        <strain evidence="3 4">ACAM 167</strain>
    </source>
</reference>
<keyword evidence="2" id="KW-0472">Membrane</keyword>